<organism evidence="2 3">
    <name type="scientific">Sphingobacterium alimentarium</name>
    <dbReference type="NCBI Taxonomy" id="797292"/>
    <lineage>
        <taxon>Bacteria</taxon>
        <taxon>Pseudomonadati</taxon>
        <taxon>Bacteroidota</taxon>
        <taxon>Sphingobacteriia</taxon>
        <taxon>Sphingobacteriales</taxon>
        <taxon>Sphingobacteriaceae</taxon>
        <taxon>Sphingobacterium</taxon>
    </lineage>
</organism>
<name>A0A4R3VSU2_9SPHI</name>
<evidence type="ECO:0000256" key="1">
    <source>
        <dbReference type="SAM" id="SignalP"/>
    </source>
</evidence>
<gene>
    <name evidence="2" type="ORF">EDC17_102113</name>
</gene>
<feature type="chain" id="PRO_5020609605" evidence="1">
    <location>
        <begin position="24"/>
        <end position="337"/>
    </location>
</feature>
<accession>A0A4R3VSU2</accession>
<reference evidence="2 3" key="1">
    <citation type="submission" date="2019-03" db="EMBL/GenBank/DDBJ databases">
        <title>Genomic Encyclopedia of Type Strains, Phase IV (KMG-IV): sequencing the most valuable type-strain genomes for metagenomic binning, comparative biology and taxonomic classification.</title>
        <authorList>
            <person name="Goeker M."/>
        </authorList>
    </citation>
    <scope>NUCLEOTIDE SEQUENCE [LARGE SCALE GENOMIC DNA]</scope>
    <source>
        <strain evidence="2 3">DSM 22362</strain>
    </source>
</reference>
<dbReference type="EMBL" id="SMBZ01000021">
    <property type="protein sequence ID" value="TCV12897.1"/>
    <property type="molecule type" value="Genomic_DNA"/>
</dbReference>
<dbReference type="Pfam" id="PF11751">
    <property type="entry name" value="PorP_SprF"/>
    <property type="match status" value="1"/>
</dbReference>
<proteinExistence type="predicted"/>
<feature type="signal peptide" evidence="1">
    <location>
        <begin position="1"/>
        <end position="23"/>
    </location>
</feature>
<protein>
    <submittedName>
        <fullName evidence="2">Type IX secretion system PorP/SprF family membrane protein</fullName>
    </submittedName>
</protein>
<dbReference type="InterPro" id="IPR019861">
    <property type="entry name" value="PorP/SprF_Bacteroidetes"/>
</dbReference>
<dbReference type="Proteomes" id="UP000295197">
    <property type="component" value="Unassembled WGS sequence"/>
</dbReference>
<comment type="caution">
    <text evidence="2">The sequence shown here is derived from an EMBL/GenBank/DDBJ whole genome shotgun (WGS) entry which is preliminary data.</text>
</comment>
<sequence length="337" mass="37712">MQFWRCLATICLLVILSCHIICAQQYIPFAQHVFNASSINPAYVGYKESWNGQVGIRSQWTGISGAPKAGYLAVDGILDPLYKRHGAGINFTYDKIGVQAATSFFASYALRLQLDDEDTQRLNLGIAGGATQYSLNGNDLVSVDEQDPYIPQGIITTWRPDMRLGIFYYHPNAYFGFAVHDLFANADSREDFIYNQNSLEGLYRNTHAYIMLGGAIPMAEGLVFRPSMLVKDDLVGPTAVDVNVMTIFDEKFWIGAAFRSRSKIFDRDYEEYSLSKFSSYKSIGLLAQLYTNSQLRIGYSFEHSLNKIAGMNNGTHEISLGISFGKPARSFASPKYF</sequence>
<dbReference type="NCBIfam" id="TIGR03519">
    <property type="entry name" value="T9SS_PorP_fam"/>
    <property type="match status" value="1"/>
</dbReference>
<keyword evidence="3" id="KW-1185">Reference proteome</keyword>
<dbReference type="PROSITE" id="PS51257">
    <property type="entry name" value="PROKAR_LIPOPROTEIN"/>
    <property type="match status" value="1"/>
</dbReference>
<dbReference type="OrthoDB" id="1493187at2"/>
<evidence type="ECO:0000313" key="2">
    <source>
        <dbReference type="EMBL" id="TCV12897.1"/>
    </source>
</evidence>
<dbReference type="AlphaFoldDB" id="A0A4R3VSU2"/>
<dbReference type="RefSeq" id="WP_132777746.1">
    <property type="nucleotide sequence ID" value="NZ_SMBZ01000021.1"/>
</dbReference>
<evidence type="ECO:0000313" key="3">
    <source>
        <dbReference type="Proteomes" id="UP000295197"/>
    </source>
</evidence>
<keyword evidence="1" id="KW-0732">Signal</keyword>